<gene>
    <name evidence="1" type="ORF">DN069_33910</name>
</gene>
<dbReference type="Proteomes" id="UP000248889">
    <property type="component" value="Unassembled WGS sequence"/>
</dbReference>
<organism evidence="1 2">
    <name type="scientific">Streptacidiphilus pinicola</name>
    <dbReference type="NCBI Taxonomy" id="2219663"/>
    <lineage>
        <taxon>Bacteria</taxon>
        <taxon>Bacillati</taxon>
        <taxon>Actinomycetota</taxon>
        <taxon>Actinomycetes</taxon>
        <taxon>Kitasatosporales</taxon>
        <taxon>Streptomycetaceae</taxon>
        <taxon>Streptacidiphilus</taxon>
    </lineage>
</organism>
<evidence type="ECO:0000313" key="1">
    <source>
        <dbReference type="EMBL" id="RAG81227.1"/>
    </source>
</evidence>
<name>A0A2X0I9R2_9ACTN</name>
<dbReference type="AlphaFoldDB" id="A0A2X0I9R2"/>
<keyword evidence="2" id="KW-1185">Reference proteome</keyword>
<proteinExistence type="predicted"/>
<reference evidence="1 2" key="1">
    <citation type="submission" date="2018-06" db="EMBL/GenBank/DDBJ databases">
        <title>Streptacidiphilus pinicola sp. nov., isolated from pine grove soil.</title>
        <authorList>
            <person name="Roh S.G."/>
            <person name="Park S."/>
            <person name="Kim M.-K."/>
            <person name="Yun B.-R."/>
            <person name="Park J."/>
            <person name="Kim M.J."/>
            <person name="Kim Y.S."/>
            <person name="Kim S.B."/>
        </authorList>
    </citation>
    <scope>NUCLEOTIDE SEQUENCE [LARGE SCALE GENOMIC DNA]</scope>
    <source>
        <strain evidence="1 2">MMS16-CNU450</strain>
    </source>
</reference>
<dbReference type="RefSeq" id="WP_111507085.1">
    <property type="nucleotide sequence ID" value="NZ_QKYN01000171.1"/>
</dbReference>
<dbReference type="InterPro" id="IPR036812">
    <property type="entry name" value="NAD(P)_OxRdtase_dom_sf"/>
</dbReference>
<comment type="caution">
    <text evidence="1">The sequence shown here is derived from an EMBL/GenBank/DDBJ whole genome shotgun (WGS) entry which is preliminary data.</text>
</comment>
<protein>
    <submittedName>
        <fullName evidence="1">Uncharacterized protein</fullName>
    </submittedName>
</protein>
<sequence length="59" mass="6462">MYRLRGRPLNAGRLTGESLATVLLWLLDLADHMAPIPGTSNIEHLPDILATKPGNDAER</sequence>
<dbReference type="EMBL" id="QKYN01000171">
    <property type="protein sequence ID" value="RAG81227.1"/>
    <property type="molecule type" value="Genomic_DNA"/>
</dbReference>
<dbReference type="SUPFAM" id="SSF51430">
    <property type="entry name" value="NAD(P)-linked oxidoreductase"/>
    <property type="match status" value="1"/>
</dbReference>
<accession>A0A2X0I9R2</accession>
<evidence type="ECO:0000313" key="2">
    <source>
        <dbReference type="Proteomes" id="UP000248889"/>
    </source>
</evidence>